<dbReference type="EMBL" id="CP016712">
    <property type="protein sequence ID" value="WOW94987.1"/>
    <property type="molecule type" value="Genomic_DNA"/>
</dbReference>
<reference evidence="2" key="3">
    <citation type="submission" date="2023-06" db="EMBL/GenBank/DDBJ databases">
        <authorList>
            <person name="McDonnell B."/>
        </authorList>
    </citation>
    <scope>NUCLEOTIDE SEQUENCE</scope>
    <source>
        <strain evidence="2">UC109</strain>
        <plasmid evidence="2">pUC109F</plasmid>
    </source>
</reference>
<proteinExistence type="predicted"/>
<geneLocation type="plasmid" evidence="2 3">
    <name>pUC109F</name>
</geneLocation>
<dbReference type="GO" id="GO:0006355">
    <property type="term" value="P:regulation of DNA-templated transcription"/>
    <property type="evidence" value="ECO:0007669"/>
    <property type="project" value="InterPro"/>
</dbReference>
<evidence type="ECO:0000313" key="1">
    <source>
        <dbReference type="EMBL" id="BCO07607.1"/>
    </source>
</evidence>
<protein>
    <submittedName>
        <fullName evidence="2">Transcriptional regulator</fullName>
    </submittedName>
</protein>
<evidence type="ECO:0000313" key="4">
    <source>
        <dbReference type="Proteomes" id="UP000595253"/>
    </source>
</evidence>
<organism evidence="1 4">
    <name type="scientific">Lactococcus lactis subsp. cremoris</name>
    <name type="common">Streptococcus cremoris</name>
    <dbReference type="NCBI Taxonomy" id="1359"/>
    <lineage>
        <taxon>Bacteria</taxon>
        <taxon>Bacillati</taxon>
        <taxon>Bacillota</taxon>
        <taxon>Bacilli</taxon>
        <taxon>Lactobacillales</taxon>
        <taxon>Streptococcaceae</taxon>
        <taxon>Lactococcus</taxon>
    </lineage>
</organism>
<keyword evidence="1" id="KW-0614">Plasmid</keyword>
<sequence>MAEEKKRVLLTLSLDKAEELETISKEMGISKSALVSLWIAENSRK</sequence>
<evidence type="ECO:0000313" key="2">
    <source>
        <dbReference type="EMBL" id="WOW94987.1"/>
    </source>
</evidence>
<evidence type="ECO:0000313" key="3">
    <source>
        <dbReference type="Proteomes" id="UP000192016"/>
    </source>
</evidence>
<dbReference type="InterPro" id="IPR010985">
    <property type="entry name" value="Ribbon_hlx_hlx"/>
</dbReference>
<dbReference type="RefSeq" id="WP_011117318.1">
    <property type="nucleotide sequence ID" value="NZ_AP024220.1"/>
</dbReference>
<dbReference type="InterPro" id="IPR013321">
    <property type="entry name" value="Arc_rbn_hlx_hlx"/>
</dbReference>
<reference evidence="1 4" key="2">
    <citation type="submission" date="2020-12" db="EMBL/GenBank/DDBJ databases">
        <title>Complete genome sequence of lactococcus lactis subsp. cremoris strain EPSC and strain G3-2.</title>
        <authorList>
            <person name="Kita K."/>
            <person name="Ishikawa S."/>
        </authorList>
    </citation>
    <scope>NUCLEOTIDE SEQUENCE [LARGE SCALE GENOMIC DNA]</scope>
    <source>
        <strain evidence="1 4">EPSC</strain>
        <plasmid evidence="1 4">pEPSC9</plasmid>
    </source>
</reference>
<dbReference type="Gene3D" id="1.10.1220.10">
    <property type="entry name" value="Met repressor-like"/>
    <property type="match status" value="1"/>
</dbReference>
<dbReference type="SUPFAM" id="SSF47598">
    <property type="entry name" value="Ribbon-helix-helix"/>
    <property type="match status" value="1"/>
</dbReference>
<gene>
    <name evidence="1" type="ORF">LLC_28470</name>
    <name evidence="2" type="ORF">LLUC109_04190</name>
</gene>
<reference evidence="2 3" key="1">
    <citation type="journal article" date="2017" name="BMC Genomics">
        <title>Comparative and functional genomics of the Lactococcus lactis taxon; insights into evolution and niche adaptation.</title>
        <authorList>
            <person name="Kelleher P."/>
            <person name="Bottacini F."/>
            <person name="Mahony J."/>
            <person name="Kilcawley K.N."/>
            <person name="van Sinderen D."/>
        </authorList>
    </citation>
    <scope>NUCLEOTIDE SEQUENCE [LARGE SCALE GENOMIC DNA]</scope>
    <source>
        <strain evidence="2 3">UC109</strain>
    </source>
</reference>
<name>A0AAD1K1R9_LACLC</name>
<dbReference type="Proteomes" id="UP000595253">
    <property type="component" value="Plasmid pEPSC9"/>
</dbReference>
<dbReference type="EMBL" id="AP024231">
    <property type="protein sequence ID" value="BCO07607.1"/>
    <property type="molecule type" value="Genomic_DNA"/>
</dbReference>
<dbReference type="Proteomes" id="UP000192016">
    <property type="component" value="Plasmid pUC109F"/>
</dbReference>
<accession>A0AAD1K1R9</accession>
<dbReference type="AlphaFoldDB" id="A0AAD1K1R9"/>
<geneLocation type="plasmid" evidence="1 4">
    <name>pEPSC9</name>
</geneLocation>